<evidence type="ECO:0000256" key="1">
    <source>
        <dbReference type="SAM" id="MobiDB-lite"/>
    </source>
</evidence>
<protein>
    <submittedName>
        <fullName evidence="4">Uncharacterized protein</fullName>
    </submittedName>
</protein>
<proteinExistence type="predicted"/>
<comment type="caution">
    <text evidence="4">The sequence shown here is derived from an EMBL/GenBank/DDBJ whole genome shotgun (WGS) entry which is preliminary data.</text>
</comment>
<evidence type="ECO:0000313" key="5">
    <source>
        <dbReference type="Proteomes" id="UP001369815"/>
    </source>
</evidence>
<accession>A0AAX6MAW7</accession>
<feature type="signal peptide" evidence="3">
    <location>
        <begin position="1"/>
        <end position="24"/>
    </location>
</feature>
<keyword evidence="5" id="KW-1185">Reference proteome</keyword>
<reference evidence="4 5" key="1">
    <citation type="journal article" date="2024" name="Front Chem Biol">
        <title>Unveiling the potential of Daldinia eschscholtzii MFLUCC 19-0629 through bioactivity and bioinformatics studies for enhanced sustainable agriculture production.</title>
        <authorList>
            <person name="Brooks S."/>
            <person name="Weaver J.A."/>
            <person name="Klomchit A."/>
            <person name="Alharthi S.A."/>
            <person name="Onlamun T."/>
            <person name="Nurani R."/>
            <person name="Vong T.K."/>
            <person name="Alberti F."/>
            <person name="Greco C."/>
        </authorList>
    </citation>
    <scope>NUCLEOTIDE SEQUENCE [LARGE SCALE GENOMIC DNA]</scope>
    <source>
        <strain evidence="4">MFLUCC 19-0629</strain>
    </source>
</reference>
<feature type="chain" id="PRO_5043859055" evidence="3">
    <location>
        <begin position="25"/>
        <end position="293"/>
    </location>
</feature>
<name>A0AAX6MAW7_9PEZI</name>
<keyword evidence="3" id="KW-0732">Signal</keyword>
<dbReference type="EMBL" id="JBANMG010000009">
    <property type="protein sequence ID" value="KAK6949623.1"/>
    <property type="molecule type" value="Genomic_DNA"/>
</dbReference>
<organism evidence="4 5">
    <name type="scientific">Daldinia eschscholtzii</name>
    <dbReference type="NCBI Taxonomy" id="292717"/>
    <lineage>
        <taxon>Eukaryota</taxon>
        <taxon>Fungi</taxon>
        <taxon>Dikarya</taxon>
        <taxon>Ascomycota</taxon>
        <taxon>Pezizomycotina</taxon>
        <taxon>Sordariomycetes</taxon>
        <taxon>Xylariomycetidae</taxon>
        <taxon>Xylariales</taxon>
        <taxon>Hypoxylaceae</taxon>
        <taxon>Daldinia</taxon>
    </lineage>
</organism>
<feature type="compositionally biased region" description="Low complexity" evidence="1">
    <location>
        <begin position="102"/>
        <end position="113"/>
    </location>
</feature>
<gene>
    <name evidence="4" type="ORF">Daesc_009706</name>
</gene>
<dbReference type="AlphaFoldDB" id="A0AAX6MAW7"/>
<evidence type="ECO:0000256" key="2">
    <source>
        <dbReference type="SAM" id="Phobius"/>
    </source>
</evidence>
<feature type="region of interest" description="Disordered" evidence="1">
    <location>
        <begin position="54"/>
        <end position="113"/>
    </location>
</feature>
<keyword evidence="2" id="KW-0472">Membrane</keyword>
<evidence type="ECO:0000313" key="4">
    <source>
        <dbReference type="EMBL" id="KAK6949623.1"/>
    </source>
</evidence>
<feature type="transmembrane region" description="Helical" evidence="2">
    <location>
        <begin position="34"/>
        <end position="51"/>
    </location>
</feature>
<feature type="transmembrane region" description="Helical" evidence="2">
    <location>
        <begin position="119"/>
        <end position="139"/>
    </location>
</feature>
<evidence type="ECO:0000256" key="3">
    <source>
        <dbReference type="SAM" id="SignalP"/>
    </source>
</evidence>
<keyword evidence="2" id="KW-0812">Transmembrane</keyword>
<feature type="region of interest" description="Disordered" evidence="1">
    <location>
        <begin position="231"/>
        <end position="293"/>
    </location>
</feature>
<sequence length="293" mass="31602">MADSRTLRIVTVATFLPAFPLCLAHGVVSGSPAPAVGLVPLAFSAGAGIFLNSRQSRNKKPSPEPSPEPELEQGDVGESALEQEYERGPETEDTQQSREGSSDAPASAPASKSTPTHPILVFAVDTILAAALIHLFLAVREFSRGLAIPGLTQYLAWQAVPPDCPNCGHQLRPDAPPRMPWLDETTLPRPNLKIKAVKWKLPAIPKVKVPEWKTPAWLKNRGTRGEYAPLFVSTDRDDEEETSAPVAPYRDDPEAGGPSTRLEDPETPEPEVVEIVGKKSKKLARNSSSSPST</sequence>
<dbReference type="Proteomes" id="UP001369815">
    <property type="component" value="Unassembled WGS sequence"/>
</dbReference>
<keyword evidence="2" id="KW-1133">Transmembrane helix</keyword>